<dbReference type="GO" id="GO:0016616">
    <property type="term" value="F:oxidoreductase activity, acting on the CH-OH group of donors, NAD or NADP as acceptor"/>
    <property type="evidence" value="ECO:0007669"/>
    <property type="project" value="UniProtKB-ARBA"/>
</dbReference>
<dbReference type="EMBL" id="CAJQZP010001011">
    <property type="protein sequence ID" value="CAG5008056.1"/>
    <property type="molecule type" value="Genomic_DNA"/>
</dbReference>
<gene>
    <name evidence="4" type="ORF">PAPOLLO_LOCUS15003</name>
</gene>
<dbReference type="InterPro" id="IPR018170">
    <property type="entry name" value="Aldo/ket_reductase_CS"/>
</dbReference>
<comment type="caution">
    <text evidence="4">The sequence shown here is derived from an EMBL/GenBank/DDBJ whole genome shotgun (WGS) entry which is preliminary data.</text>
</comment>
<evidence type="ECO:0000259" key="3">
    <source>
        <dbReference type="Pfam" id="PF00248"/>
    </source>
</evidence>
<evidence type="ECO:0000256" key="1">
    <source>
        <dbReference type="ARBA" id="ARBA00022857"/>
    </source>
</evidence>
<feature type="domain" description="NADP-dependent oxidoreductase" evidence="3">
    <location>
        <begin position="103"/>
        <end position="364"/>
    </location>
</feature>
<keyword evidence="2" id="KW-0560">Oxidoreductase</keyword>
<keyword evidence="5" id="KW-1185">Reference proteome</keyword>
<evidence type="ECO:0000256" key="2">
    <source>
        <dbReference type="ARBA" id="ARBA00023002"/>
    </source>
</evidence>
<dbReference type="PROSITE" id="PS00063">
    <property type="entry name" value="ALDOKETO_REDUCTASE_3"/>
    <property type="match status" value="1"/>
</dbReference>
<dbReference type="InterPro" id="IPR020471">
    <property type="entry name" value="AKR"/>
</dbReference>
<dbReference type="PANTHER" id="PTHR43827">
    <property type="entry name" value="2,5-DIKETO-D-GLUCONIC ACID REDUCTASE"/>
    <property type="match status" value="1"/>
</dbReference>
<proteinExistence type="predicted"/>
<dbReference type="FunFam" id="3.20.20.100:FF:000002">
    <property type="entry name" value="2,5-diketo-D-gluconic acid reductase A"/>
    <property type="match status" value="1"/>
</dbReference>
<name>A0A8S3X7V1_PARAO</name>
<dbReference type="Pfam" id="PF00248">
    <property type="entry name" value="Aldo_ket_red"/>
    <property type="match status" value="1"/>
</dbReference>
<dbReference type="CDD" id="cd19136">
    <property type="entry name" value="AKR_DrGR-like"/>
    <property type="match status" value="1"/>
</dbReference>
<organism evidence="4 5">
    <name type="scientific">Parnassius apollo</name>
    <name type="common">Apollo butterfly</name>
    <name type="synonym">Papilio apollo</name>
    <dbReference type="NCBI Taxonomy" id="110799"/>
    <lineage>
        <taxon>Eukaryota</taxon>
        <taxon>Metazoa</taxon>
        <taxon>Ecdysozoa</taxon>
        <taxon>Arthropoda</taxon>
        <taxon>Hexapoda</taxon>
        <taxon>Insecta</taxon>
        <taxon>Pterygota</taxon>
        <taxon>Neoptera</taxon>
        <taxon>Endopterygota</taxon>
        <taxon>Lepidoptera</taxon>
        <taxon>Glossata</taxon>
        <taxon>Ditrysia</taxon>
        <taxon>Papilionoidea</taxon>
        <taxon>Papilionidae</taxon>
        <taxon>Parnassiinae</taxon>
        <taxon>Parnassini</taxon>
        <taxon>Parnassius</taxon>
        <taxon>Parnassius</taxon>
    </lineage>
</organism>
<evidence type="ECO:0000313" key="4">
    <source>
        <dbReference type="EMBL" id="CAG5008056.1"/>
    </source>
</evidence>
<evidence type="ECO:0000313" key="5">
    <source>
        <dbReference type="Proteomes" id="UP000691718"/>
    </source>
</evidence>
<dbReference type="OrthoDB" id="416253at2759"/>
<dbReference type="Proteomes" id="UP000691718">
    <property type="component" value="Unassembled WGS sequence"/>
</dbReference>
<reference evidence="4" key="1">
    <citation type="submission" date="2021-04" db="EMBL/GenBank/DDBJ databases">
        <authorList>
            <person name="Tunstrom K."/>
        </authorList>
    </citation>
    <scope>NUCLEOTIDE SEQUENCE</scope>
</reference>
<keyword evidence="1" id="KW-0521">NADP</keyword>
<dbReference type="PROSITE" id="PS00798">
    <property type="entry name" value="ALDOKETO_REDUCTASE_1"/>
    <property type="match status" value="1"/>
</dbReference>
<accession>A0A8S3X7V1</accession>
<protein>
    <submittedName>
        <fullName evidence="4">(apollo) hypothetical protein</fullName>
    </submittedName>
</protein>
<sequence length="379" mass="42609">MCDPSSEEAREQLVVESLLKLSGKHSVTHHEHLQPVVMQNVEFPTFPVRGPTDRLCYVIQRYDDVPWSTGTSASRRKAMDAVMPPVSSMTFTLNNGNKLPAVGLGTYRVRQPDVIMQTVDEALAAGYRLFDTAAVYGNEGALGDAFRKLLPKYNLEREDIFITTKLSPSEHGNSAVIKQAYQKSLHNLGVDYIDLFLIHFPGAARLPSGDLRNAKLRASTWRGMVDLYDEGCVNSIGVSNFTLKHLKELNMRATGVYPVVNQVEWHPYYYQEDLRAYCMKNEICLQAYCSFGGTSHQDTTLLKDPVVKGIAERHEATPAQVLLAWALQQDVAVIPKSVDPARIRENITIEFRLTEHEIKALNNLGNKKKKYAWDPTSVR</sequence>
<dbReference type="AlphaFoldDB" id="A0A8S3X7V1"/>
<dbReference type="PANTHER" id="PTHR43827:SF3">
    <property type="entry name" value="NADP-DEPENDENT OXIDOREDUCTASE DOMAIN-CONTAINING PROTEIN"/>
    <property type="match status" value="1"/>
</dbReference>
<dbReference type="InterPro" id="IPR023210">
    <property type="entry name" value="NADP_OxRdtase_dom"/>
</dbReference>